<feature type="compositionally biased region" description="Acidic residues" evidence="7">
    <location>
        <begin position="311"/>
        <end position="322"/>
    </location>
</feature>
<keyword evidence="9" id="KW-1185">Reference proteome</keyword>
<evidence type="ECO:0000313" key="9">
    <source>
        <dbReference type="Proteomes" id="UP000639338"/>
    </source>
</evidence>
<protein>
    <recommendedName>
        <fullName evidence="3 6">tRNA (adenine(58)-N(1))-methyltransferase non-catalytic subunit TRM6</fullName>
    </recommendedName>
</protein>
<dbReference type="GO" id="GO:0030488">
    <property type="term" value="P:tRNA methylation"/>
    <property type="evidence" value="ECO:0007669"/>
    <property type="project" value="InterPro"/>
</dbReference>
<gene>
    <name evidence="8" type="ORF">HCN44_004393</name>
</gene>
<dbReference type="PIRSF" id="PIRSF038170">
    <property type="entry name" value="tRNA_m1A_mtfrase"/>
    <property type="match status" value="1"/>
</dbReference>
<keyword evidence="4 6" id="KW-0819">tRNA processing</keyword>
<comment type="caution">
    <text evidence="8">The sequence shown here is derived from an EMBL/GenBank/DDBJ whole genome shotgun (WGS) entry which is preliminary data.</text>
</comment>
<feature type="region of interest" description="Disordered" evidence="7">
    <location>
        <begin position="292"/>
        <end position="327"/>
    </location>
</feature>
<comment type="subunit">
    <text evidence="6">Heterotetramer.</text>
</comment>
<dbReference type="Pfam" id="PF04189">
    <property type="entry name" value="Gcd10p"/>
    <property type="match status" value="1"/>
</dbReference>
<evidence type="ECO:0000256" key="4">
    <source>
        <dbReference type="ARBA" id="ARBA00022694"/>
    </source>
</evidence>
<organism evidence="8 9">
    <name type="scientific">Aphidius gifuensis</name>
    <name type="common">Parasitoid wasp</name>
    <dbReference type="NCBI Taxonomy" id="684658"/>
    <lineage>
        <taxon>Eukaryota</taxon>
        <taxon>Metazoa</taxon>
        <taxon>Ecdysozoa</taxon>
        <taxon>Arthropoda</taxon>
        <taxon>Hexapoda</taxon>
        <taxon>Insecta</taxon>
        <taxon>Pterygota</taxon>
        <taxon>Neoptera</taxon>
        <taxon>Endopterygota</taxon>
        <taxon>Hymenoptera</taxon>
        <taxon>Apocrita</taxon>
        <taxon>Ichneumonoidea</taxon>
        <taxon>Braconidae</taxon>
        <taxon>Aphidiinae</taxon>
        <taxon>Aphidius</taxon>
    </lineage>
</organism>
<dbReference type="AlphaFoldDB" id="A0A834Y1M3"/>
<evidence type="ECO:0000256" key="1">
    <source>
        <dbReference type="ARBA" id="ARBA00004123"/>
    </source>
</evidence>
<accession>A0A834Y1M3</accession>
<dbReference type="EMBL" id="JACMRX010000002">
    <property type="protein sequence ID" value="KAF7994921.1"/>
    <property type="molecule type" value="Genomic_DNA"/>
</dbReference>
<evidence type="ECO:0000256" key="7">
    <source>
        <dbReference type="SAM" id="MobiDB-lite"/>
    </source>
</evidence>
<evidence type="ECO:0000313" key="8">
    <source>
        <dbReference type="EMBL" id="KAF7994921.1"/>
    </source>
</evidence>
<dbReference type="OrthoDB" id="10254665at2759"/>
<comment type="similarity">
    <text evidence="2 6">Belongs to the TRM6/GCD10 family.</text>
</comment>
<name>A0A834Y1M3_APHGI</name>
<keyword evidence="5 6" id="KW-0539">Nucleus</keyword>
<evidence type="ECO:0000256" key="6">
    <source>
        <dbReference type="PIRNR" id="PIRNR038170"/>
    </source>
</evidence>
<dbReference type="PANTHER" id="PTHR12945:SF0">
    <property type="entry name" value="TRNA (ADENINE(58)-N(1))-METHYLTRANSFERASE NON-CATALYTIC SUBUNIT TRM6"/>
    <property type="match status" value="1"/>
</dbReference>
<dbReference type="InterPro" id="IPR017423">
    <property type="entry name" value="TRM6"/>
</dbReference>
<proteinExistence type="inferred from homology"/>
<sequence length="460" mass="52654">MGVEEQENLVKLGSYVVVQKQNFRKLVKITDKPTFTLGKEFIEMEQLPGKPYWTTFKMVSSKNGKRNVALEVAEKADTMEELCRGIISGTDNRTITDDSTSQKLSREEIEVLRDAGKSSIEIVGSLIENSSSFAAKTEFSQAKYIKKKEKKYYRFLMIHKPTLSIVQDIYFKQDCNKINSLRMDTLSQILSYSDVKADGNYLLYDSGSCGLTAAALLSRIGAKTTGNLVHLHPGNQAQMTLVNALNFPDEQLKRMSTVNLYTFLRLNYQGESEIIRELVKKHIIWKQLKESEKNNGDNEDIPNAKRRKLNDEDDDDNDDNDNNDIVVDNGDNIIDDIIDDNIDVPDTFKEPKWLNETRQAVDCFKNTKADGLTIIAKEHPSNIIQALLEFLGTSRPFVIYHCYREPLQETYIMLKQRRDIVNLKLLTNFCRNYQVLPNRTHPEIMMNDLGGYLLTGYLVD</sequence>
<dbReference type="Proteomes" id="UP000639338">
    <property type="component" value="Unassembled WGS sequence"/>
</dbReference>
<evidence type="ECO:0000256" key="2">
    <source>
        <dbReference type="ARBA" id="ARBA00008320"/>
    </source>
</evidence>
<comment type="function">
    <text evidence="6">Substrate-binding subunit of tRNA (adenine-N1-)-methyltransferase, which catalyzes the formation of N1-methyladenine at position 58 (m1A58) in initiator methionyl-tRNA.</text>
</comment>
<dbReference type="GO" id="GO:0005634">
    <property type="term" value="C:nucleus"/>
    <property type="evidence" value="ECO:0007669"/>
    <property type="project" value="UniProtKB-SubCell"/>
</dbReference>
<reference evidence="8 9" key="1">
    <citation type="submission" date="2020-08" db="EMBL/GenBank/DDBJ databases">
        <title>Aphidius gifuensis genome sequencing and assembly.</title>
        <authorList>
            <person name="Du Z."/>
        </authorList>
    </citation>
    <scope>NUCLEOTIDE SEQUENCE [LARGE SCALE GENOMIC DNA]</scope>
    <source>
        <strain evidence="8">YNYX2018</strain>
        <tissue evidence="8">Adults</tissue>
    </source>
</reference>
<dbReference type="GO" id="GO:0031515">
    <property type="term" value="C:tRNA (m1A) methyltransferase complex"/>
    <property type="evidence" value="ECO:0007669"/>
    <property type="project" value="UniProtKB-UniRule"/>
</dbReference>
<dbReference type="PANTHER" id="PTHR12945">
    <property type="entry name" value="TRANSLATION INITIATION FACTOR EIF3-RELATED"/>
    <property type="match status" value="1"/>
</dbReference>
<evidence type="ECO:0000256" key="3">
    <source>
        <dbReference type="ARBA" id="ARBA00021704"/>
    </source>
</evidence>
<comment type="subcellular location">
    <subcellularLocation>
        <location evidence="1 6">Nucleus</location>
    </subcellularLocation>
</comment>
<evidence type="ECO:0000256" key="5">
    <source>
        <dbReference type="ARBA" id="ARBA00023242"/>
    </source>
</evidence>